<dbReference type="InterPro" id="IPR031825">
    <property type="entry name" value="RXLR"/>
</dbReference>
<comment type="function">
    <text evidence="5">Effector that suppresses plant defense responses during pathogen infection.</text>
</comment>
<name>A0A225VBH8_9STRA</name>
<proteinExistence type="inferred from homology"/>
<feature type="signal peptide" evidence="5">
    <location>
        <begin position="1"/>
        <end position="19"/>
    </location>
</feature>
<organism evidence="6 7">
    <name type="scientific">Phytophthora megakarya</name>
    <dbReference type="NCBI Taxonomy" id="4795"/>
    <lineage>
        <taxon>Eukaryota</taxon>
        <taxon>Sar</taxon>
        <taxon>Stramenopiles</taxon>
        <taxon>Oomycota</taxon>
        <taxon>Peronosporomycetes</taxon>
        <taxon>Peronosporales</taxon>
        <taxon>Peronosporaceae</taxon>
        <taxon>Phytophthora</taxon>
    </lineage>
</organism>
<evidence type="ECO:0000313" key="7">
    <source>
        <dbReference type="Proteomes" id="UP000198211"/>
    </source>
</evidence>
<dbReference type="GO" id="GO:0005576">
    <property type="term" value="C:extracellular region"/>
    <property type="evidence" value="ECO:0007669"/>
    <property type="project" value="UniProtKB-SubCell"/>
</dbReference>
<dbReference type="Pfam" id="PF16810">
    <property type="entry name" value="RXLR"/>
    <property type="match status" value="1"/>
</dbReference>
<reference evidence="7" key="1">
    <citation type="submission" date="2017-03" db="EMBL/GenBank/DDBJ databases">
        <title>Phytopthora megakarya and P. palmivora, two closely related causual agents of cacao black pod achieved similar genome size and gene model numbers by different mechanisms.</title>
        <authorList>
            <person name="Ali S."/>
            <person name="Shao J."/>
            <person name="Larry D.J."/>
            <person name="Kronmiller B."/>
            <person name="Shen D."/>
            <person name="Strem M.D."/>
            <person name="Melnick R.L."/>
            <person name="Guiltinan M.J."/>
            <person name="Tyler B.M."/>
            <person name="Meinhardt L.W."/>
            <person name="Bailey B.A."/>
        </authorList>
    </citation>
    <scope>NUCLEOTIDE SEQUENCE [LARGE SCALE GENOMIC DNA]</scope>
    <source>
        <strain evidence="7">zdho120</strain>
    </source>
</reference>
<keyword evidence="7" id="KW-1185">Reference proteome</keyword>
<comment type="subcellular location">
    <subcellularLocation>
        <location evidence="1 5">Secreted</location>
    </subcellularLocation>
</comment>
<evidence type="ECO:0000256" key="3">
    <source>
        <dbReference type="ARBA" id="ARBA00022525"/>
    </source>
</evidence>
<feature type="chain" id="PRO_5028509470" description="RxLR effector protein" evidence="5">
    <location>
        <begin position="20"/>
        <end position="157"/>
    </location>
</feature>
<evidence type="ECO:0000256" key="4">
    <source>
        <dbReference type="ARBA" id="ARBA00022729"/>
    </source>
</evidence>
<keyword evidence="4 5" id="KW-0732">Signal</keyword>
<dbReference type="Proteomes" id="UP000198211">
    <property type="component" value="Unassembled WGS sequence"/>
</dbReference>
<evidence type="ECO:0000256" key="1">
    <source>
        <dbReference type="ARBA" id="ARBA00004613"/>
    </source>
</evidence>
<accession>A0A225VBH8</accession>
<comment type="caution">
    <text evidence="6">The sequence shown here is derived from an EMBL/GenBank/DDBJ whole genome shotgun (WGS) entry which is preliminary data.</text>
</comment>
<keyword evidence="3 5" id="KW-0964">Secreted</keyword>
<evidence type="ECO:0000256" key="2">
    <source>
        <dbReference type="ARBA" id="ARBA00010400"/>
    </source>
</evidence>
<gene>
    <name evidence="6" type="ORF">PHMEG_00025493</name>
</gene>
<protein>
    <recommendedName>
        <fullName evidence="5">RxLR effector protein</fullName>
    </recommendedName>
</protein>
<dbReference type="Gene3D" id="1.10.10.2460">
    <property type="match status" value="1"/>
</dbReference>
<evidence type="ECO:0000256" key="5">
    <source>
        <dbReference type="RuleBase" id="RU367124"/>
    </source>
</evidence>
<dbReference type="EMBL" id="NBNE01005885">
    <property type="protein sequence ID" value="OWZ02871.1"/>
    <property type="molecule type" value="Genomic_DNA"/>
</dbReference>
<sequence>MDIRYVLLVVAAILLACVASTTEFAKTSDIKVGKPSPNPVADDTTRLLNRTNADEESEAVKEERFKFNPEIETLQKMLKDDTFAASIFAAWHKKKLWPATLWTKLKSIHDSEYERIYNGYWAYRVSRGYYHWTGNKVDDIWALHNRVALRNQQVKPS</sequence>
<comment type="similarity">
    <text evidence="2 5">Belongs to the RxLR effector family.</text>
</comment>
<dbReference type="AlphaFoldDB" id="A0A225VBH8"/>
<evidence type="ECO:0000313" key="6">
    <source>
        <dbReference type="EMBL" id="OWZ02871.1"/>
    </source>
</evidence>
<dbReference type="PROSITE" id="PS51257">
    <property type="entry name" value="PROKAR_LIPOPROTEIN"/>
    <property type="match status" value="1"/>
</dbReference>